<comment type="caution">
    <text evidence="1">The sequence shown here is derived from an EMBL/GenBank/DDBJ whole genome shotgun (WGS) entry which is preliminary data.</text>
</comment>
<protein>
    <submittedName>
        <fullName evidence="1">Uncharacterized protein</fullName>
    </submittedName>
</protein>
<evidence type="ECO:0000313" key="1">
    <source>
        <dbReference type="EMBL" id="KKN56745.1"/>
    </source>
</evidence>
<sequence length="67" mass="7995">MHHEIKIDLDNFRQGRLVRIHPVWHSFIKYCESLGYGEIEKLKIQDGLPMLAEEVKKKIKFSEKGWT</sequence>
<gene>
    <name evidence="1" type="ORF">LCGC14_0569270</name>
</gene>
<proteinExistence type="predicted"/>
<dbReference type="EMBL" id="LAZR01000833">
    <property type="protein sequence ID" value="KKN56745.1"/>
    <property type="molecule type" value="Genomic_DNA"/>
</dbReference>
<organism evidence="1">
    <name type="scientific">marine sediment metagenome</name>
    <dbReference type="NCBI Taxonomy" id="412755"/>
    <lineage>
        <taxon>unclassified sequences</taxon>
        <taxon>metagenomes</taxon>
        <taxon>ecological metagenomes</taxon>
    </lineage>
</organism>
<reference evidence="1" key="1">
    <citation type="journal article" date="2015" name="Nature">
        <title>Complex archaea that bridge the gap between prokaryotes and eukaryotes.</title>
        <authorList>
            <person name="Spang A."/>
            <person name="Saw J.H."/>
            <person name="Jorgensen S.L."/>
            <person name="Zaremba-Niedzwiedzka K."/>
            <person name="Martijn J."/>
            <person name="Lind A.E."/>
            <person name="van Eijk R."/>
            <person name="Schleper C."/>
            <person name="Guy L."/>
            <person name="Ettema T.J."/>
        </authorList>
    </citation>
    <scope>NUCLEOTIDE SEQUENCE</scope>
</reference>
<name>A0A0F9RJQ5_9ZZZZ</name>
<accession>A0A0F9RJQ5</accession>
<dbReference type="AlphaFoldDB" id="A0A0F9RJQ5"/>